<protein>
    <submittedName>
        <fullName evidence="2">Transposase</fullName>
    </submittedName>
</protein>
<keyword evidence="1" id="KW-1185">Reference proteome</keyword>
<proteinExistence type="predicted"/>
<name>A0A0K0FER8_STRVS</name>
<dbReference type="AlphaFoldDB" id="A0A0K0FER8"/>
<accession>A0A0K0FER8</accession>
<reference evidence="1" key="1">
    <citation type="submission" date="2014-07" db="EMBL/GenBank/DDBJ databases">
        <authorList>
            <person name="Martin A.A"/>
            <person name="De Silva N."/>
        </authorList>
    </citation>
    <scope>NUCLEOTIDE SEQUENCE</scope>
</reference>
<dbReference type="Proteomes" id="UP000035680">
    <property type="component" value="Unassembled WGS sequence"/>
</dbReference>
<evidence type="ECO:0000313" key="1">
    <source>
        <dbReference type="Proteomes" id="UP000035680"/>
    </source>
</evidence>
<sequence length="69" mass="8116">MYHERYRWGTKHIKSKTSPLNKLVDNLAKDIESKITKAVNDIKQHWPDFDIVGKELSTAHKRYFTSSNV</sequence>
<reference evidence="2" key="2">
    <citation type="submission" date="2015-08" db="UniProtKB">
        <authorList>
            <consortium name="WormBaseParasite"/>
        </authorList>
    </citation>
    <scope>IDENTIFICATION</scope>
</reference>
<evidence type="ECO:0000313" key="2">
    <source>
        <dbReference type="WBParaSite" id="SVE_0735300.1"/>
    </source>
</evidence>
<organism evidence="1 2">
    <name type="scientific">Strongyloides venezuelensis</name>
    <name type="common">Threadworm</name>
    <dbReference type="NCBI Taxonomy" id="75913"/>
    <lineage>
        <taxon>Eukaryota</taxon>
        <taxon>Metazoa</taxon>
        <taxon>Ecdysozoa</taxon>
        <taxon>Nematoda</taxon>
        <taxon>Chromadorea</taxon>
        <taxon>Rhabditida</taxon>
        <taxon>Tylenchina</taxon>
        <taxon>Panagrolaimomorpha</taxon>
        <taxon>Strongyloidoidea</taxon>
        <taxon>Strongyloididae</taxon>
        <taxon>Strongyloides</taxon>
    </lineage>
</organism>
<dbReference type="WBParaSite" id="SVE_0735300.1">
    <property type="protein sequence ID" value="SVE_0735300.1"/>
    <property type="gene ID" value="SVE_0735300"/>
</dbReference>